<sequence>MRYGDFASLCERSPLPVCRVFGDAVLPTCFPKSYSIGDSRLVNIPDFAMSIIAFLLMVYMGFKANRKLAAVGRREMALLLSLFCITLALNLAGADFIFASSKANKWLGVANTALEVSFFWALMLFGFVGFQILDDGSFASILTIIVSTAVVFISIGYIAADTAFGISGGLKPPASDPLYSPGLFTVYLVFPLVAIFVYLVTQCIIVVKFLAVRLPMIWLLCSILCFATAQILLFVASKKICTGSDNRIDGAFFATLLNTSSVFCIYGFWSSITGDDSEEYAGMYKF</sequence>
<gene>
    <name evidence="1" type="ORF">LPJ66_003195</name>
</gene>
<reference evidence="1" key="1">
    <citation type="submission" date="2022-07" db="EMBL/GenBank/DDBJ databases">
        <title>Phylogenomic reconstructions and comparative analyses of Kickxellomycotina fungi.</title>
        <authorList>
            <person name="Reynolds N.K."/>
            <person name="Stajich J.E."/>
            <person name="Barry K."/>
            <person name="Grigoriev I.V."/>
            <person name="Crous P."/>
            <person name="Smith M.E."/>
        </authorList>
    </citation>
    <scope>NUCLEOTIDE SEQUENCE</scope>
    <source>
        <strain evidence="1">Benny 63K</strain>
    </source>
</reference>
<evidence type="ECO:0000313" key="1">
    <source>
        <dbReference type="EMBL" id="KAJ1897730.1"/>
    </source>
</evidence>
<name>A0ACC1INE1_9FUNG</name>
<protein>
    <submittedName>
        <fullName evidence="1">Uncharacterized protein</fullName>
    </submittedName>
</protein>
<evidence type="ECO:0000313" key="2">
    <source>
        <dbReference type="Proteomes" id="UP001150581"/>
    </source>
</evidence>
<dbReference type="EMBL" id="JANBPG010000304">
    <property type="protein sequence ID" value="KAJ1897730.1"/>
    <property type="molecule type" value="Genomic_DNA"/>
</dbReference>
<keyword evidence="2" id="KW-1185">Reference proteome</keyword>
<proteinExistence type="predicted"/>
<accession>A0ACC1INE1</accession>
<organism evidence="1 2">
    <name type="scientific">Kickxella alabastrina</name>
    <dbReference type="NCBI Taxonomy" id="61397"/>
    <lineage>
        <taxon>Eukaryota</taxon>
        <taxon>Fungi</taxon>
        <taxon>Fungi incertae sedis</taxon>
        <taxon>Zoopagomycota</taxon>
        <taxon>Kickxellomycotina</taxon>
        <taxon>Kickxellomycetes</taxon>
        <taxon>Kickxellales</taxon>
        <taxon>Kickxellaceae</taxon>
        <taxon>Kickxella</taxon>
    </lineage>
</organism>
<comment type="caution">
    <text evidence="1">The sequence shown here is derived from an EMBL/GenBank/DDBJ whole genome shotgun (WGS) entry which is preliminary data.</text>
</comment>
<dbReference type="Proteomes" id="UP001150581">
    <property type="component" value="Unassembled WGS sequence"/>
</dbReference>